<reference evidence="7 8" key="1">
    <citation type="submission" date="2018-10" db="EMBL/GenBank/DDBJ databases">
        <title>Sequencing the genomes of 1000 actinobacteria strains.</title>
        <authorList>
            <person name="Klenk H.-P."/>
        </authorList>
    </citation>
    <scope>NUCLEOTIDE SEQUENCE [LARGE SCALE GENOMIC DNA]</scope>
    <source>
        <strain evidence="7 8">DSM 17894</strain>
    </source>
</reference>
<evidence type="ECO:0000259" key="6">
    <source>
        <dbReference type="Pfam" id="PF02797"/>
    </source>
</evidence>
<dbReference type="InterPro" id="IPR011141">
    <property type="entry name" value="Polyketide_synthase_type-III"/>
</dbReference>
<evidence type="ECO:0000313" key="8">
    <source>
        <dbReference type="Proteomes" id="UP000280008"/>
    </source>
</evidence>
<dbReference type="OrthoDB" id="9786288at2"/>
<proteinExistence type="inferred from homology"/>
<accession>A0A495IAQ1</accession>
<feature type="compositionally biased region" description="Low complexity" evidence="4">
    <location>
        <begin position="388"/>
        <end position="402"/>
    </location>
</feature>
<organism evidence="7 8">
    <name type="scientific">Frondihabitans australicus</name>
    <dbReference type="NCBI Taxonomy" id="386892"/>
    <lineage>
        <taxon>Bacteria</taxon>
        <taxon>Bacillati</taxon>
        <taxon>Actinomycetota</taxon>
        <taxon>Actinomycetes</taxon>
        <taxon>Micrococcales</taxon>
        <taxon>Microbacteriaceae</taxon>
        <taxon>Frondihabitans</taxon>
    </lineage>
</organism>
<feature type="active site" description="Acyl-thioester intermediate" evidence="3">
    <location>
        <position position="154"/>
    </location>
</feature>
<evidence type="ECO:0000256" key="2">
    <source>
        <dbReference type="ARBA" id="ARBA00022679"/>
    </source>
</evidence>
<dbReference type="PANTHER" id="PTHR11877">
    <property type="entry name" value="HYDROXYMETHYLGLUTARYL-COA SYNTHASE"/>
    <property type="match status" value="1"/>
</dbReference>
<comment type="caution">
    <text evidence="7">The sequence shown here is derived from an EMBL/GenBank/DDBJ whole genome shotgun (WGS) entry which is preliminary data.</text>
</comment>
<dbReference type="AlphaFoldDB" id="A0A495IAQ1"/>
<dbReference type="InterPro" id="IPR016039">
    <property type="entry name" value="Thiolase-like"/>
</dbReference>
<dbReference type="Proteomes" id="UP000280008">
    <property type="component" value="Unassembled WGS sequence"/>
</dbReference>
<name>A0A495IAQ1_9MICO</name>
<dbReference type="CDD" id="cd00831">
    <property type="entry name" value="CHS_like"/>
    <property type="match status" value="1"/>
</dbReference>
<dbReference type="Gene3D" id="3.40.47.10">
    <property type="match status" value="2"/>
</dbReference>
<feature type="region of interest" description="Disordered" evidence="4">
    <location>
        <begin position="382"/>
        <end position="402"/>
    </location>
</feature>
<dbReference type="GO" id="GO:0030639">
    <property type="term" value="P:polyketide biosynthetic process"/>
    <property type="evidence" value="ECO:0007669"/>
    <property type="project" value="TreeGrafter"/>
</dbReference>
<keyword evidence="8" id="KW-1185">Reference proteome</keyword>
<evidence type="ECO:0000313" key="7">
    <source>
        <dbReference type="EMBL" id="RKR73084.1"/>
    </source>
</evidence>
<protein>
    <submittedName>
        <fullName evidence="7">Putative naringenin-chalcone synthase</fullName>
    </submittedName>
</protein>
<dbReference type="Pfam" id="PF00195">
    <property type="entry name" value="Chal_sti_synt_N"/>
    <property type="match status" value="1"/>
</dbReference>
<dbReference type="EMBL" id="RBKS01000001">
    <property type="protein sequence ID" value="RKR73084.1"/>
    <property type="molecule type" value="Genomic_DNA"/>
</dbReference>
<comment type="similarity">
    <text evidence="1">Belongs to the thiolase-like superfamily. Chalcone/stilbene synthases family.</text>
</comment>
<dbReference type="InterPro" id="IPR001099">
    <property type="entry name" value="Chalcone/stilbene_synt_N"/>
</dbReference>
<dbReference type="PIRSF" id="PIRSF000451">
    <property type="entry name" value="PKS_III"/>
    <property type="match status" value="1"/>
</dbReference>
<evidence type="ECO:0000256" key="3">
    <source>
        <dbReference type="PIRSR" id="PIRSR000451-1"/>
    </source>
</evidence>
<dbReference type="PANTHER" id="PTHR11877:SF46">
    <property type="entry name" value="TYPE III POLYKETIDE SYNTHASE A"/>
    <property type="match status" value="1"/>
</dbReference>
<sequence>MPAIRAIETAVPRAVADQRALRDLLLGQPGYGRLGRRLVTAAFDNSGIESRHVAIEEFATGAAGPNPDFFAAGRILDPGTRTRNDAYADAAPALLAAAASRAIDAVPGLTRRDVTHVVTISCTGFFSPGPDFALVRDLGLDPGTQRYHLGFMGCCAAFPGLRIADQLVRADPSAVVLVASVELCSLHVHLDDDPDQIVASSVFADGAASAIVTATPPDDPADAGRAGAAPFLDLEAFQTSIVPGSEAEMAWTIGDHGFDMTLSSYVPKVVGQSIRQTLAPLLDGAEAPEAWAIHPGGRSILDRVQAALALDDEQLALSRDVLRRFGNMSSATVLFELAELLHQAGVGAMGRARERRSVAAVAFGPGLTVEAARLTLVVGRAAPAPSGSDSVAHDVAAAATRP</sequence>
<feature type="domain" description="Chalcone/stilbene synthase C-terminal" evidence="6">
    <location>
        <begin position="238"/>
        <end position="372"/>
    </location>
</feature>
<evidence type="ECO:0000256" key="4">
    <source>
        <dbReference type="SAM" id="MobiDB-lite"/>
    </source>
</evidence>
<dbReference type="SUPFAM" id="SSF53901">
    <property type="entry name" value="Thiolase-like"/>
    <property type="match status" value="2"/>
</dbReference>
<evidence type="ECO:0000256" key="1">
    <source>
        <dbReference type="ARBA" id="ARBA00005531"/>
    </source>
</evidence>
<dbReference type="RefSeq" id="WP_121367992.1">
    <property type="nucleotide sequence ID" value="NZ_RBKS01000001.1"/>
</dbReference>
<dbReference type="Pfam" id="PF02797">
    <property type="entry name" value="Chal_sti_synt_C"/>
    <property type="match status" value="1"/>
</dbReference>
<keyword evidence="2" id="KW-0808">Transferase</keyword>
<dbReference type="GO" id="GO:0016747">
    <property type="term" value="F:acyltransferase activity, transferring groups other than amino-acyl groups"/>
    <property type="evidence" value="ECO:0007669"/>
    <property type="project" value="InterPro"/>
</dbReference>
<dbReference type="InterPro" id="IPR012328">
    <property type="entry name" value="Chalcone/stilbene_synt_C"/>
</dbReference>
<evidence type="ECO:0000259" key="5">
    <source>
        <dbReference type="Pfam" id="PF00195"/>
    </source>
</evidence>
<gene>
    <name evidence="7" type="ORF">C8E83_0169</name>
</gene>
<feature type="domain" description="Chalcone/stilbene synthase N-terminal" evidence="5">
    <location>
        <begin position="6"/>
        <end position="216"/>
    </location>
</feature>